<feature type="region of interest" description="Disordered" evidence="1">
    <location>
        <begin position="195"/>
        <end position="235"/>
    </location>
</feature>
<organism evidence="2 3">
    <name type="scientific">Triplophysa tibetana</name>
    <dbReference type="NCBI Taxonomy" id="1572043"/>
    <lineage>
        <taxon>Eukaryota</taxon>
        <taxon>Metazoa</taxon>
        <taxon>Chordata</taxon>
        <taxon>Craniata</taxon>
        <taxon>Vertebrata</taxon>
        <taxon>Euteleostomi</taxon>
        <taxon>Actinopterygii</taxon>
        <taxon>Neopterygii</taxon>
        <taxon>Teleostei</taxon>
        <taxon>Ostariophysi</taxon>
        <taxon>Cypriniformes</taxon>
        <taxon>Nemacheilidae</taxon>
        <taxon>Triplophysa</taxon>
    </lineage>
</organism>
<keyword evidence="3" id="KW-1185">Reference proteome</keyword>
<gene>
    <name evidence="2" type="ORF">E1301_Tti000993</name>
</gene>
<dbReference type="AlphaFoldDB" id="A0A5A9N3V4"/>
<feature type="region of interest" description="Disordered" evidence="1">
    <location>
        <begin position="27"/>
        <end position="46"/>
    </location>
</feature>
<dbReference type="Proteomes" id="UP000324632">
    <property type="component" value="Chromosome 22"/>
</dbReference>
<reference evidence="2 3" key="1">
    <citation type="journal article" date="2019" name="Mol. Ecol. Resour.">
        <title>Chromosome-level genome assembly of Triplophysa tibetana, a fish adapted to the harsh high-altitude environment of the Tibetan Plateau.</title>
        <authorList>
            <person name="Yang X."/>
            <person name="Liu H."/>
            <person name="Ma Z."/>
            <person name="Zou Y."/>
            <person name="Zou M."/>
            <person name="Mao Y."/>
            <person name="Li X."/>
            <person name="Wang H."/>
            <person name="Chen T."/>
            <person name="Wang W."/>
            <person name="Yang R."/>
        </authorList>
    </citation>
    <scope>NUCLEOTIDE SEQUENCE [LARGE SCALE GENOMIC DNA]</scope>
    <source>
        <strain evidence="2">TTIB1903HZAU</strain>
        <tissue evidence="2">Muscle</tissue>
    </source>
</reference>
<comment type="caution">
    <text evidence="2">The sequence shown here is derived from an EMBL/GenBank/DDBJ whole genome shotgun (WGS) entry which is preliminary data.</text>
</comment>
<evidence type="ECO:0000256" key="1">
    <source>
        <dbReference type="SAM" id="MobiDB-lite"/>
    </source>
</evidence>
<evidence type="ECO:0000313" key="3">
    <source>
        <dbReference type="Proteomes" id="UP000324632"/>
    </source>
</evidence>
<sequence>MMARATCAANSVVSDGSSEGIVGGCGHVPASSRASEPKPLQQRAGGRIGTIIDPVNHTKPLSETQSELFRTREAGIIGGCARTAWRCLLSAGSGQPDEETRITGVASITSDLFKQPRGGTRRVSRSLMAPWAQTLRTPDVEMEPPTPCHHQTCHRSMCLFCSRLPQNILCPAVSCWLTVLRDHAEADIFVRRAAGGSGVTGGDQTPSPDGPAEKTLLRDIRPGAGGATDGWGPGR</sequence>
<proteinExistence type="predicted"/>
<protein>
    <submittedName>
        <fullName evidence="2">Uncharacterized protein</fullName>
    </submittedName>
</protein>
<name>A0A5A9N3V4_9TELE</name>
<feature type="compositionally biased region" description="Basic and acidic residues" evidence="1">
    <location>
        <begin position="211"/>
        <end position="221"/>
    </location>
</feature>
<feature type="compositionally biased region" description="Gly residues" evidence="1">
    <location>
        <begin position="223"/>
        <end position="235"/>
    </location>
</feature>
<accession>A0A5A9N3V4</accession>
<dbReference type="EMBL" id="SOYY01000022">
    <property type="protein sequence ID" value="KAA0704692.1"/>
    <property type="molecule type" value="Genomic_DNA"/>
</dbReference>
<evidence type="ECO:0000313" key="2">
    <source>
        <dbReference type="EMBL" id="KAA0704692.1"/>
    </source>
</evidence>